<dbReference type="PANTHER" id="PTHR12879:SF8">
    <property type="entry name" value="SPHINGOLIPID DELTA(4)-DESATURASE DES1"/>
    <property type="match status" value="1"/>
</dbReference>
<comment type="subcellular location">
    <subcellularLocation>
        <location evidence="1">Membrane</location>
        <topology evidence="1">Multi-pass membrane protein</topology>
    </subcellularLocation>
</comment>
<keyword evidence="12" id="KW-1185">Reference proteome</keyword>
<proteinExistence type="inferred from homology"/>
<reference evidence="11 12" key="1">
    <citation type="journal article" date="2018" name="Front. Microbiol.">
        <title>Prospects for Fungal Bioremediation of Acidic Radioactive Waste Sites: Characterization and Genome Sequence of Rhodotorula taiwanensis MD1149.</title>
        <authorList>
            <person name="Tkavc R."/>
            <person name="Matrosova V.Y."/>
            <person name="Grichenko O.E."/>
            <person name="Gostincar C."/>
            <person name="Volpe R.P."/>
            <person name="Klimenkova P."/>
            <person name="Gaidamakova E.K."/>
            <person name="Zhou C.E."/>
            <person name="Stewart B.J."/>
            <person name="Lyman M.G."/>
            <person name="Malfatti S.A."/>
            <person name="Rubinfeld B."/>
            <person name="Courtot M."/>
            <person name="Singh J."/>
            <person name="Dalgard C.L."/>
            <person name="Hamilton T."/>
            <person name="Frey K.G."/>
            <person name="Gunde-Cimerman N."/>
            <person name="Dugan L."/>
            <person name="Daly M.J."/>
        </authorList>
    </citation>
    <scope>NUCLEOTIDE SEQUENCE [LARGE SCALE GENOMIC DNA]</scope>
    <source>
        <strain evidence="11 12">MD1149</strain>
    </source>
</reference>
<dbReference type="CDD" id="cd03508">
    <property type="entry name" value="Delta4-sphingolipid-FADS-like"/>
    <property type="match status" value="1"/>
</dbReference>
<dbReference type="Pfam" id="PF00487">
    <property type="entry name" value="FA_desaturase"/>
    <property type="match status" value="1"/>
</dbReference>
<evidence type="ECO:0000313" key="11">
    <source>
        <dbReference type="EMBL" id="POY75985.1"/>
    </source>
</evidence>
<dbReference type="GO" id="GO:0046513">
    <property type="term" value="P:ceramide biosynthetic process"/>
    <property type="evidence" value="ECO:0007669"/>
    <property type="project" value="TreeGrafter"/>
</dbReference>
<dbReference type="GO" id="GO:0042284">
    <property type="term" value="F:sphingolipid delta-4 desaturase activity"/>
    <property type="evidence" value="ECO:0007669"/>
    <property type="project" value="UniProtKB-EC"/>
</dbReference>
<evidence type="ECO:0000256" key="8">
    <source>
        <dbReference type="ARBA" id="ARBA00023136"/>
    </source>
</evidence>
<dbReference type="STRING" id="741276.A0A2S5BGV0"/>
<keyword evidence="7" id="KW-0443">Lipid metabolism</keyword>
<dbReference type="Pfam" id="PF08557">
    <property type="entry name" value="Lipid_DES"/>
    <property type="match status" value="1"/>
</dbReference>
<evidence type="ECO:0000256" key="6">
    <source>
        <dbReference type="ARBA" id="ARBA00023002"/>
    </source>
</evidence>
<dbReference type="InterPro" id="IPR011388">
    <property type="entry name" value="DES1/DES2"/>
</dbReference>
<dbReference type="EC" id="1.14.19.17" evidence="3"/>
<organism evidence="11 12">
    <name type="scientific">Rhodotorula taiwanensis</name>
    <dbReference type="NCBI Taxonomy" id="741276"/>
    <lineage>
        <taxon>Eukaryota</taxon>
        <taxon>Fungi</taxon>
        <taxon>Dikarya</taxon>
        <taxon>Basidiomycota</taxon>
        <taxon>Pucciniomycotina</taxon>
        <taxon>Microbotryomycetes</taxon>
        <taxon>Sporidiobolales</taxon>
        <taxon>Sporidiobolaceae</taxon>
        <taxon>Rhodotorula</taxon>
    </lineage>
</organism>
<feature type="region of interest" description="Disordered" evidence="9">
    <location>
        <begin position="16"/>
        <end position="95"/>
    </location>
</feature>
<feature type="region of interest" description="Disordered" evidence="9">
    <location>
        <begin position="436"/>
        <end position="457"/>
    </location>
</feature>
<dbReference type="GO" id="GO:0016020">
    <property type="term" value="C:membrane"/>
    <property type="evidence" value="ECO:0007669"/>
    <property type="project" value="UniProtKB-SubCell"/>
</dbReference>
<dbReference type="InterPro" id="IPR013866">
    <property type="entry name" value="Sphingolipid_d4-desaturase_N"/>
</dbReference>
<evidence type="ECO:0000259" key="10">
    <source>
        <dbReference type="SMART" id="SM01269"/>
    </source>
</evidence>
<feature type="compositionally biased region" description="Low complexity" evidence="9">
    <location>
        <begin position="447"/>
        <end position="457"/>
    </location>
</feature>
<gene>
    <name evidence="11" type="ORF">BMF94_1070</name>
</gene>
<evidence type="ECO:0000256" key="4">
    <source>
        <dbReference type="ARBA" id="ARBA00022692"/>
    </source>
</evidence>
<evidence type="ECO:0000313" key="12">
    <source>
        <dbReference type="Proteomes" id="UP000237144"/>
    </source>
</evidence>
<evidence type="ECO:0000256" key="5">
    <source>
        <dbReference type="ARBA" id="ARBA00022989"/>
    </source>
</evidence>
<keyword evidence="8" id="KW-0472">Membrane</keyword>
<dbReference type="InterPro" id="IPR005804">
    <property type="entry name" value="FA_desaturase_dom"/>
</dbReference>
<accession>A0A2S5BGV0</accession>
<feature type="compositionally biased region" description="Pro residues" evidence="9">
    <location>
        <begin position="78"/>
        <end position="87"/>
    </location>
</feature>
<sequence>MDVSMDPTALQTRFDLFGGAEELPPSLRARGKKTANIARTDSGVSMLPAGSSDDSSDEGTTRATTPGWEEDVKVDDAVPPPPQPPPRGMEWAPNEIQPPLDGSDFLWSLNEEPHRSRRRAILKAHPEITKLMGHEPLTKWVVLFVSLVQFSTAFYLRNTPFFSWKFWILAYVIGGTANQNTFLAVHEITHNLAFRGVRANRLFAILTNLPIGVPFAMMFKKYHIEHHKFLGEDGIDTDLPSRLELIVLKSVLGKAFFWYAPPWTCLLTCSPCTGTGSSTFQIFFYALRPGFIRYQAPTRWIALNMVVQLSFNTLVVKTLGWNSMLYFLLSSHMAGSLHPLAGHFIAEHYLFNGHDQETWSYYGPLNVLAYNVGLHNQHHDFPSIPWTRLYKLDDIAKEFYEPLPSHPSWPGVTWRFITDPNVGMWCRLKRNGKGLGRGDEGGGGSGVVVNAGGLKDE</sequence>
<keyword evidence="4" id="KW-0812">Transmembrane</keyword>
<feature type="domain" description="Sphingolipid delta4-desaturase N-terminal" evidence="10">
    <location>
        <begin position="100"/>
        <end position="138"/>
    </location>
</feature>
<protein>
    <recommendedName>
        <fullName evidence="3">sphingolipid 4-desaturase</fullName>
        <ecNumber evidence="3">1.14.19.17</ecNumber>
    </recommendedName>
</protein>
<dbReference type="SMART" id="SM01269">
    <property type="entry name" value="Lipid_DES"/>
    <property type="match status" value="1"/>
</dbReference>
<dbReference type="Proteomes" id="UP000237144">
    <property type="component" value="Unassembled WGS sequence"/>
</dbReference>
<dbReference type="AlphaFoldDB" id="A0A2S5BGV0"/>
<name>A0A2S5BGV0_9BASI</name>
<dbReference type="PANTHER" id="PTHR12879">
    <property type="entry name" value="SPHINGOLIPID DELTA 4 DESATURASE/C-4 HYDROXYLASE PROTEIN DES2"/>
    <property type="match status" value="1"/>
</dbReference>
<dbReference type="OrthoDB" id="200948at2759"/>
<evidence type="ECO:0000256" key="3">
    <source>
        <dbReference type="ARBA" id="ARBA00012021"/>
    </source>
</evidence>
<keyword evidence="6" id="KW-0560">Oxidoreductase</keyword>
<evidence type="ECO:0000256" key="2">
    <source>
        <dbReference type="ARBA" id="ARBA00006146"/>
    </source>
</evidence>
<keyword evidence="5" id="KW-1133">Transmembrane helix</keyword>
<comment type="caution">
    <text evidence="11">The sequence shown here is derived from an EMBL/GenBank/DDBJ whole genome shotgun (WGS) entry which is preliminary data.</text>
</comment>
<comment type="similarity">
    <text evidence="2">Belongs to the fatty acid desaturase type 1 family. DEGS subfamily.</text>
</comment>
<evidence type="ECO:0000256" key="1">
    <source>
        <dbReference type="ARBA" id="ARBA00004141"/>
    </source>
</evidence>
<evidence type="ECO:0000256" key="9">
    <source>
        <dbReference type="SAM" id="MobiDB-lite"/>
    </source>
</evidence>
<dbReference type="EMBL" id="PJQD01000009">
    <property type="protein sequence ID" value="POY75985.1"/>
    <property type="molecule type" value="Genomic_DNA"/>
</dbReference>
<evidence type="ECO:0000256" key="7">
    <source>
        <dbReference type="ARBA" id="ARBA00023098"/>
    </source>
</evidence>